<keyword evidence="11" id="KW-1185">Reference proteome</keyword>
<dbReference type="PROSITE" id="PS50240">
    <property type="entry name" value="TRYPSIN_DOM"/>
    <property type="match status" value="1"/>
</dbReference>
<dbReference type="InterPro" id="IPR033116">
    <property type="entry name" value="TRYPSIN_SER"/>
</dbReference>
<evidence type="ECO:0000256" key="1">
    <source>
        <dbReference type="ARBA" id="ARBA00022670"/>
    </source>
</evidence>
<dbReference type="PROSITE" id="PS00134">
    <property type="entry name" value="TRYPSIN_HIS"/>
    <property type="match status" value="1"/>
</dbReference>
<name>A0A167CY61_METRR</name>
<dbReference type="CDD" id="cd00190">
    <property type="entry name" value="Tryp_SPc"/>
    <property type="match status" value="1"/>
</dbReference>
<keyword evidence="2 8" id="KW-0732">Signal</keyword>
<dbReference type="FunFam" id="2.40.10.10:FF:000120">
    <property type="entry name" value="Putative serine protease"/>
    <property type="match status" value="1"/>
</dbReference>
<dbReference type="STRING" id="1081105.A0A167CY61"/>
<dbReference type="PANTHER" id="PTHR24252">
    <property type="entry name" value="ACROSIN-RELATED"/>
    <property type="match status" value="1"/>
</dbReference>
<evidence type="ECO:0000256" key="2">
    <source>
        <dbReference type="ARBA" id="ARBA00022729"/>
    </source>
</evidence>
<feature type="domain" description="Peptidase S1" evidence="9">
    <location>
        <begin position="32"/>
        <end position="274"/>
    </location>
</feature>
<reference evidence="10 11" key="1">
    <citation type="journal article" date="2016" name="Genome Biol. Evol.">
        <title>Divergent and convergent evolution of fungal pathogenicity.</title>
        <authorList>
            <person name="Shang Y."/>
            <person name="Xiao G."/>
            <person name="Zheng P."/>
            <person name="Cen K."/>
            <person name="Zhan S."/>
            <person name="Wang C."/>
        </authorList>
    </citation>
    <scope>NUCLEOTIDE SEQUENCE [LARGE SCALE GENOMIC DNA]</scope>
    <source>
        <strain evidence="10 11">RCEF 4871</strain>
    </source>
</reference>
<keyword evidence="3 6" id="KW-0378">Hydrolase</keyword>
<gene>
    <name evidence="10" type="ORF">NOR_05227</name>
</gene>
<sequence>MFGAALAVVVATFAVQAATALPAGDDDVTTRIVGGEVSDKQDFKSIVSLSVMNAAKTSSRLTCGGTLIGPDTVLTAAHCSASLPGDPPRSPASFVVRAGSEFPTSGGIVSGVQEFIANPEFSFSTFDADIALWKLSTSIPEGPTVSYATLPEAGSDPEVGTFLTVAGWGAVREKQKASNILRNVTVPVVSRQACQNSFTRSNSNIQVTDNMICAGEEEGGKDSCQGDSGGPIIDTETNTLVGIVSFGKGCAQPGQFGVYTRVSNFLDQIGSERVQAATQARAALDRVPSYSHNSKRHIALPTCPHPVPMFRHESYVSKTCAGTAGRGQAKTPTGCGQALPQHDTPLSIKTPALPSRLSKYGARRSGAWELARSSRQRPMPLSPRPLSAQ</sequence>
<dbReference type="InterPro" id="IPR043504">
    <property type="entry name" value="Peptidase_S1_PA_chymotrypsin"/>
</dbReference>
<evidence type="ECO:0000259" key="9">
    <source>
        <dbReference type="PROSITE" id="PS50240"/>
    </source>
</evidence>
<dbReference type="GO" id="GO:0004252">
    <property type="term" value="F:serine-type endopeptidase activity"/>
    <property type="evidence" value="ECO:0007669"/>
    <property type="project" value="InterPro"/>
</dbReference>
<dbReference type="PROSITE" id="PS00135">
    <property type="entry name" value="TRYPSIN_SER"/>
    <property type="match status" value="1"/>
</dbReference>
<dbReference type="GO" id="GO:0006508">
    <property type="term" value="P:proteolysis"/>
    <property type="evidence" value="ECO:0007669"/>
    <property type="project" value="UniProtKB-KW"/>
</dbReference>
<dbReference type="InterPro" id="IPR001254">
    <property type="entry name" value="Trypsin_dom"/>
</dbReference>
<dbReference type="InterPro" id="IPR018114">
    <property type="entry name" value="TRYPSIN_HIS"/>
</dbReference>
<dbReference type="AlphaFoldDB" id="A0A167CY61"/>
<evidence type="ECO:0000313" key="11">
    <source>
        <dbReference type="Proteomes" id="UP000243498"/>
    </source>
</evidence>
<organism evidence="10 11">
    <name type="scientific">Metarhizium rileyi (strain RCEF 4871)</name>
    <name type="common">Nomuraea rileyi</name>
    <dbReference type="NCBI Taxonomy" id="1649241"/>
    <lineage>
        <taxon>Eukaryota</taxon>
        <taxon>Fungi</taxon>
        <taxon>Dikarya</taxon>
        <taxon>Ascomycota</taxon>
        <taxon>Pezizomycotina</taxon>
        <taxon>Sordariomycetes</taxon>
        <taxon>Hypocreomycetidae</taxon>
        <taxon>Hypocreales</taxon>
        <taxon>Clavicipitaceae</taxon>
        <taxon>Metarhizium</taxon>
    </lineage>
</organism>
<keyword evidence="4 6" id="KW-0720">Serine protease</keyword>
<dbReference type="Pfam" id="PF00089">
    <property type="entry name" value="Trypsin"/>
    <property type="match status" value="1"/>
</dbReference>
<dbReference type="OrthoDB" id="6380398at2759"/>
<dbReference type="SMART" id="SM00020">
    <property type="entry name" value="Tryp_SPc"/>
    <property type="match status" value="1"/>
</dbReference>
<feature type="chain" id="PRO_5007884938" evidence="8">
    <location>
        <begin position="21"/>
        <end position="389"/>
    </location>
</feature>
<dbReference type="Proteomes" id="UP000243498">
    <property type="component" value="Unassembled WGS sequence"/>
</dbReference>
<feature type="region of interest" description="Disordered" evidence="7">
    <location>
        <begin position="326"/>
        <end position="389"/>
    </location>
</feature>
<evidence type="ECO:0000256" key="8">
    <source>
        <dbReference type="SAM" id="SignalP"/>
    </source>
</evidence>
<evidence type="ECO:0000256" key="6">
    <source>
        <dbReference type="RuleBase" id="RU363034"/>
    </source>
</evidence>
<dbReference type="InterPro" id="IPR001314">
    <property type="entry name" value="Peptidase_S1A"/>
</dbReference>
<evidence type="ECO:0000256" key="7">
    <source>
        <dbReference type="SAM" id="MobiDB-lite"/>
    </source>
</evidence>
<protein>
    <submittedName>
        <fullName evidence="10">Peptidase S1/S6, chymotrypsin/Hap</fullName>
    </submittedName>
</protein>
<dbReference type="PRINTS" id="PR00722">
    <property type="entry name" value="CHYMOTRYPSIN"/>
</dbReference>
<evidence type="ECO:0000313" key="10">
    <source>
        <dbReference type="EMBL" id="OAA41719.1"/>
    </source>
</evidence>
<dbReference type="PANTHER" id="PTHR24252:SF7">
    <property type="entry name" value="HYALIN"/>
    <property type="match status" value="1"/>
</dbReference>
<proteinExistence type="predicted"/>
<dbReference type="OMA" id="GAWAHTC"/>
<comment type="caution">
    <text evidence="10">The sequence shown here is derived from an EMBL/GenBank/DDBJ whole genome shotgun (WGS) entry which is preliminary data.</text>
</comment>
<dbReference type="Gene3D" id="2.40.10.10">
    <property type="entry name" value="Trypsin-like serine proteases"/>
    <property type="match status" value="1"/>
</dbReference>
<evidence type="ECO:0000256" key="4">
    <source>
        <dbReference type="ARBA" id="ARBA00022825"/>
    </source>
</evidence>
<dbReference type="EMBL" id="AZHC01000015">
    <property type="protein sequence ID" value="OAA41719.1"/>
    <property type="molecule type" value="Genomic_DNA"/>
</dbReference>
<keyword evidence="1 6" id="KW-0645">Protease</keyword>
<dbReference type="SUPFAM" id="SSF50494">
    <property type="entry name" value="Trypsin-like serine proteases"/>
    <property type="match status" value="1"/>
</dbReference>
<accession>A0A167CY61</accession>
<dbReference type="InterPro" id="IPR009003">
    <property type="entry name" value="Peptidase_S1_PA"/>
</dbReference>
<feature type="signal peptide" evidence="8">
    <location>
        <begin position="1"/>
        <end position="20"/>
    </location>
</feature>
<evidence type="ECO:0000256" key="5">
    <source>
        <dbReference type="ARBA" id="ARBA00023157"/>
    </source>
</evidence>
<keyword evidence="5" id="KW-1015">Disulfide bond</keyword>
<evidence type="ECO:0000256" key="3">
    <source>
        <dbReference type="ARBA" id="ARBA00022801"/>
    </source>
</evidence>